<reference evidence="2" key="1">
    <citation type="journal article" date="2019" name="PLoS Negl. Trop. Dis.">
        <title>Revisiting the worldwide diversity of Leptospira species in the environment.</title>
        <authorList>
            <person name="Vincent A.T."/>
            <person name="Schiettekatte O."/>
            <person name="Bourhy P."/>
            <person name="Veyrier F.J."/>
            <person name="Picardeau M."/>
        </authorList>
    </citation>
    <scope>NUCLEOTIDE SEQUENCE [LARGE SCALE GENOMIC DNA]</scope>
    <source>
        <strain evidence="2">201702455</strain>
    </source>
</reference>
<gene>
    <name evidence="2" type="ORF">EHQ64_01070</name>
</gene>
<comment type="caution">
    <text evidence="2">The sequence shown here is derived from an EMBL/GenBank/DDBJ whole genome shotgun (WGS) entry which is preliminary data.</text>
</comment>
<dbReference type="OrthoDB" id="327534at2"/>
<keyword evidence="3" id="KW-1185">Reference proteome</keyword>
<organism evidence="2 3">
    <name type="scientific">Leptospira sarikeiensis</name>
    <dbReference type="NCBI Taxonomy" id="2484943"/>
    <lineage>
        <taxon>Bacteria</taxon>
        <taxon>Pseudomonadati</taxon>
        <taxon>Spirochaetota</taxon>
        <taxon>Spirochaetia</taxon>
        <taxon>Leptospirales</taxon>
        <taxon>Leptospiraceae</taxon>
        <taxon>Leptospira</taxon>
    </lineage>
</organism>
<feature type="signal peptide" evidence="1">
    <location>
        <begin position="1"/>
        <end position="22"/>
    </location>
</feature>
<dbReference type="RefSeq" id="WP_135647661.1">
    <property type="nucleotide sequence ID" value="NZ_RQGF01000006.1"/>
</dbReference>
<dbReference type="EMBL" id="RQGF01000006">
    <property type="protein sequence ID" value="TGL64888.1"/>
    <property type="molecule type" value="Genomic_DNA"/>
</dbReference>
<accession>A0A4R9KH59</accession>
<sequence length="186" mass="21534">MNLKKFFIILFAILNFSGCIFAAGDGYVESVKNYSPLRELKTSKIYLHIEDEFTLLHSEEIKTRFGKVEKVTRFPIPEPYLLFRDAFYHELKGRYKLDVEVGMPEKKDANVISIRLFKPRFDASISKATFVLNKGTDLAFKLEIVNEWKVIFFILPVYYQRSKSPSELADLAAAQIYNSILAKSEE</sequence>
<dbReference type="AlphaFoldDB" id="A0A4R9KH59"/>
<keyword evidence="1" id="KW-0732">Signal</keyword>
<evidence type="ECO:0000313" key="2">
    <source>
        <dbReference type="EMBL" id="TGL64888.1"/>
    </source>
</evidence>
<proteinExistence type="predicted"/>
<evidence type="ECO:0008006" key="4">
    <source>
        <dbReference type="Google" id="ProtNLM"/>
    </source>
</evidence>
<name>A0A4R9KH59_9LEPT</name>
<evidence type="ECO:0000313" key="3">
    <source>
        <dbReference type="Proteomes" id="UP000297762"/>
    </source>
</evidence>
<evidence type="ECO:0000256" key="1">
    <source>
        <dbReference type="SAM" id="SignalP"/>
    </source>
</evidence>
<dbReference type="Proteomes" id="UP000297762">
    <property type="component" value="Unassembled WGS sequence"/>
</dbReference>
<feature type="chain" id="PRO_5020537644" description="Lipoprotein" evidence="1">
    <location>
        <begin position="23"/>
        <end position="186"/>
    </location>
</feature>
<protein>
    <recommendedName>
        <fullName evidence="4">Lipoprotein</fullName>
    </recommendedName>
</protein>